<dbReference type="EMBL" id="LQOP01000028">
    <property type="protein sequence ID" value="ORV21975.1"/>
    <property type="molecule type" value="Genomic_DNA"/>
</dbReference>
<dbReference type="GeneID" id="44298651"/>
<reference evidence="3 6" key="2">
    <citation type="submission" date="2015-06" db="EMBL/GenBank/DDBJ databases">
        <title>Genome sequence of Mycobacterium conceptionense strain MLE.</title>
        <authorList>
            <person name="Greninger A.L."/>
            <person name="Cunningham G."/>
            <person name="Chiu C.Y."/>
            <person name="Miller S."/>
        </authorList>
    </citation>
    <scope>NUCLEOTIDE SEQUENCE [LARGE SCALE GENOMIC DNA]</scope>
    <source>
        <strain evidence="3 6">MLE</strain>
    </source>
</reference>
<keyword evidence="1" id="KW-0732">Signal</keyword>
<organism evidence="3 6">
    <name type="scientific">Mycolicibacterium conceptionense</name>
    <dbReference type="NCBI Taxonomy" id="451644"/>
    <lineage>
        <taxon>Bacteria</taxon>
        <taxon>Bacillati</taxon>
        <taxon>Actinomycetota</taxon>
        <taxon>Actinomycetes</taxon>
        <taxon>Mycobacteriales</taxon>
        <taxon>Mycobacteriaceae</taxon>
        <taxon>Mycolicibacterium</taxon>
    </lineage>
</organism>
<protein>
    <recommendedName>
        <fullName evidence="10">DUF732 domain-containing protein</fullName>
    </recommendedName>
</protein>
<name>A0A0J8U5A5_9MYCO</name>
<accession>A0A0J8U5A5</accession>
<dbReference type="Proteomes" id="UP000182227">
    <property type="component" value="Unassembled WGS sequence"/>
</dbReference>
<dbReference type="EMBL" id="LZHX01000082">
    <property type="protein sequence ID" value="OBF15216.1"/>
    <property type="molecule type" value="Genomic_DNA"/>
</dbReference>
<dbReference type="OrthoDB" id="4751380at2"/>
<evidence type="ECO:0000313" key="3">
    <source>
        <dbReference type="EMBL" id="KMV15650.1"/>
    </source>
</evidence>
<sequence>MRNTVTKTVVATAATGLALGALALAGPAAAAPSGAGTAQQTIKQLEDEGYRVILSRVGSGSINDCNVKAVRPGRDITELKAAPRGNTEERVRYTTVYVDLACGQGK</sequence>
<dbReference type="RefSeq" id="WP_019346755.1">
    <property type="nucleotide sequence ID" value="NZ_AGSZ01000439.1"/>
</dbReference>
<reference evidence="5 9" key="3">
    <citation type="submission" date="2016-01" db="EMBL/GenBank/DDBJ databases">
        <title>The new phylogeny of the genus Mycobacterium.</title>
        <authorList>
            <person name="Tarcisio F."/>
            <person name="Conor M."/>
            <person name="Antonella G."/>
            <person name="Elisabetta G."/>
            <person name="Giulia F.S."/>
            <person name="Sara T."/>
            <person name="Anna F."/>
            <person name="Clotilde B."/>
            <person name="Roberto B."/>
            <person name="Veronica D.S."/>
            <person name="Fabio R."/>
            <person name="Monica P."/>
            <person name="Olivier J."/>
            <person name="Enrico T."/>
            <person name="Nicola S."/>
        </authorList>
    </citation>
    <scope>NUCLEOTIDE SEQUENCE [LARGE SCALE GENOMIC DNA]</scope>
    <source>
        <strain evidence="5 9">CCUG 50187</strain>
    </source>
</reference>
<reference evidence="2 8" key="1">
    <citation type="submission" date="2015-03" db="EMBL/GenBank/DDBJ databases">
        <authorList>
            <person name="Murphy D."/>
        </authorList>
    </citation>
    <scope>NUCLEOTIDE SEQUENCE [LARGE SCALE GENOMIC DNA]</scope>
    <source>
        <strain evidence="2 8">D16</strain>
    </source>
</reference>
<dbReference type="Proteomes" id="UP000093779">
    <property type="component" value="Unassembled WGS sequence"/>
</dbReference>
<dbReference type="Proteomes" id="UP000037594">
    <property type="component" value="Unassembled WGS sequence"/>
</dbReference>
<dbReference type="AlphaFoldDB" id="A0A0J8U5A5"/>
<reference evidence="4 7" key="4">
    <citation type="submission" date="2016-06" db="EMBL/GenBank/DDBJ databases">
        <authorList>
            <person name="Kjaerup R.B."/>
            <person name="Dalgaard T.S."/>
            <person name="Juul-Madsen H.R."/>
        </authorList>
    </citation>
    <scope>NUCLEOTIDE SEQUENCE [LARGE SCALE GENOMIC DNA]</scope>
    <source>
        <strain evidence="4 7">ACS1953</strain>
    </source>
</reference>
<evidence type="ECO:0000313" key="4">
    <source>
        <dbReference type="EMBL" id="OBF15216.1"/>
    </source>
</evidence>
<proteinExistence type="predicted"/>
<gene>
    <name evidence="4" type="ORF">A5726_01315</name>
    <name evidence="3" type="ORF">ACT17_24205</name>
    <name evidence="5" type="ORF">AWB98_24465</name>
    <name evidence="2" type="ORF">BN970_01636</name>
</gene>
<dbReference type="Proteomes" id="UP000193811">
    <property type="component" value="Unassembled WGS sequence"/>
</dbReference>
<dbReference type="PATRIC" id="fig|451644.5.peg.4986"/>
<evidence type="ECO:0000313" key="7">
    <source>
        <dbReference type="Proteomes" id="UP000093779"/>
    </source>
</evidence>
<keyword evidence="9" id="KW-1185">Reference proteome</keyword>
<evidence type="ECO:0008006" key="10">
    <source>
        <dbReference type="Google" id="ProtNLM"/>
    </source>
</evidence>
<evidence type="ECO:0000313" key="9">
    <source>
        <dbReference type="Proteomes" id="UP000193811"/>
    </source>
</evidence>
<feature type="signal peptide" evidence="1">
    <location>
        <begin position="1"/>
        <end position="30"/>
    </location>
</feature>
<evidence type="ECO:0000313" key="6">
    <source>
        <dbReference type="Proteomes" id="UP000037594"/>
    </source>
</evidence>
<dbReference type="EMBL" id="CTEF01000001">
    <property type="protein sequence ID" value="CQD08469.1"/>
    <property type="molecule type" value="Genomic_DNA"/>
</dbReference>
<dbReference type="EMBL" id="LFOD01000028">
    <property type="protein sequence ID" value="KMV15650.1"/>
    <property type="molecule type" value="Genomic_DNA"/>
</dbReference>
<evidence type="ECO:0000313" key="8">
    <source>
        <dbReference type="Proteomes" id="UP000182227"/>
    </source>
</evidence>
<evidence type="ECO:0000256" key="1">
    <source>
        <dbReference type="SAM" id="SignalP"/>
    </source>
</evidence>
<evidence type="ECO:0000313" key="2">
    <source>
        <dbReference type="EMBL" id="CQD08469.1"/>
    </source>
</evidence>
<evidence type="ECO:0000313" key="5">
    <source>
        <dbReference type="EMBL" id="ORV21975.1"/>
    </source>
</evidence>
<feature type="chain" id="PRO_5015041560" description="DUF732 domain-containing protein" evidence="1">
    <location>
        <begin position="31"/>
        <end position="106"/>
    </location>
</feature>